<dbReference type="RefSeq" id="WP_156950257.1">
    <property type="nucleotide sequence ID" value="NZ_JAAZWO010000035.1"/>
</dbReference>
<dbReference type="AlphaFoldDB" id="A0A923ED35"/>
<protein>
    <submittedName>
        <fullName evidence="1">Uncharacterized protein</fullName>
    </submittedName>
</protein>
<proteinExistence type="predicted"/>
<sequence>METNYISIPLYRVNRNEMTTNVGEIQVYGKDIISQNCEICLEMSKEALVGF</sequence>
<organism evidence="1 2">
    <name type="scientific">Clostridium tetanomorphum</name>
    <dbReference type="NCBI Taxonomy" id="1553"/>
    <lineage>
        <taxon>Bacteria</taxon>
        <taxon>Bacillati</taxon>
        <taxon>Bacillota</taxon>
        <taxon>Clostridia</taxon>
        <taxon>Eubacteriales</taxon>
        <taxon>Clostridiaceae</taxon>
        <taxon>Clostridium</taxon>
    </lineage>
</organism>
<comment type="caution">
    <text evidence="1">The sequence shown here is derived from an EMBL/GenBank/DDBJ whole genome shotgun (WGS) entry which is preliminary data.</text>
</comment>
<dbReference type="Proteomes" id="UP000563151">
    <property type="component" value="Unassembled WGS sequence"/>
</dbReference>
<accession>A0A923ED35</accession>
<reference evidence="1 2" key="1">
    <citation type="submission" date="2020-04" db="EMBL/GenBank/DDBJ databases">
        <title>Genomic insights into acetone-butanol-ethanol (ABE) fermentation by sequencing solventogenic clostridia strains.</title>
        <authorList>
            <person name="Brown S."/>
        </authorList>
    </citation>
    <scope>NUCLEOTIDE SEQUENCE [LARGE SCALE GENOMIC DNA]</scope>
    <source>
        <strain evidence="1 2">DJ011</strain>
    </source>
</reference>
<evidence type="ECO:0000313" key="1">
    <source>
        <dbReference type="EMBL" id="MBC2399771.1"/>
    </source>
</evidence>
<dbReference type="EMBL" id="JAAZWO010000035">
    <property type="protein sequence ID" value="MBC2399771.1"/>
    <property type="molecule type" value="Genomic_DNA"/>
</dbReference>
<name>A0A923ED35_CLOTT</name>
<gene>
    <name evidence="1" type="ORF">HGG79_18660</name>
</gene>
<keyword evidence="2" id="KW-1185">Reference proteome</keyword>
<evidence type="ECO:0000313" key="2">
    <source>
        <dbReference type="Proteomes" id="UP000563151"/>
    </source>
</evidence>